<feature type="region of interest" description="Disordered" evidence="1">
    <location>
        <begin position="1"/>
        <end position="21"/>
    </location>
</feature>
<reference evidence="2 3" key="1">
    <citation type="journal article" date="2018" name="MBio">
        <title>Comparative Genomics Reveals the Core Gene Toolbox for the Fungus-Insect Symbiosis.</title>
        <authorList>
            <person name="Wang Y."/>
            <person name="Stata M."/>
            <person name="Wang W."/>
            <person name="Stajich J.E."/>
            <person name="White M.M."/>
            <person name="Moncalvo J.M."/>
        </authorList>
    </citation>
    <scope>NUCLEOTIDE SEQUENCE [LARGE SCALE GENOMIC DNA]</scope>
    <source>
        <strain evidence="2 3">AUS-126-30</strain>
    </source>
</reference>
<accession>A0A2U1JA52</accession>
<evidence type="ECO:0000256" key="1">
    <source>
        <dbReference type="SAM" id="MobiDB-lite"/>
    </source>
</evidence>
<evidence type="ECO:0000313" key="2">
    <source>
        <dbReference type="EMBL" id="PWA01977.1"/>
    </source>
</evidence>
<keyword evidence="3" id="KW-1185">Reference proteome</keyword>
<comment type="caution">
    <text evidence="2">The sequence shown here is derived from an EMBL/GenBank/DDBJ whole genome shotgun (WGS) entry which is preliminary data.</text>
</comment>
<name>A0A2U1JA52_SMIAN</name>
<dbReference type="Proteomes" id="UP000245591">
    <property type="component" value="Unassembled WGS sequence"/>
</dbReference>
<feature type="compositionally biased region" description="Low complexity" evidence="1">
    <location>
        <begin position="1"/>
        <end position="11"/>
    </location>
</feature>
<gene>
    <name evidence="2" type="ORF">BB558_001896</name>
</gene>
<organism evidence="2 3">
    <name type="scientific">Smittium angustum</name>
    <dbReference type="NCBI Taxonomy" id="133377"/>
    <lineage>
        <taxon>Eukaryota</taxon>
        <taxon>Fungi</taxon>
        <taxon>Fungi incertae sedis</taxon>
        <taxon>Zoopagomycota</taxon>
        <taxon>Kickxellomycotina</taxon>
        <taxon>Harpellomycetes</taxon>
        <taxon>Harpellales</taxon>
        <taxon>Legeriomycetaceae</taxon>
        <taxon>Smittium</taxon>
    </lineage>
</organism>
<proteinExistence type="predicted"/>
<sequence>MINTTINNNNTSFGNLSPSSKSKKAKMLYDYVVKMSGNAPEELLNYFFHTNEYGKQLIKSLKSKFRALKMVLNIKKLHNSLKENSNQKSNILSPVAGTYSRAKILGLGFKMSKTQHSSAKKKARDNNFLLSKRQKRSHIQKIEADPISVVEEYLKKNSKCSSNTCRVRQSNGSYLVKLIYYLETTKVDVYTGITNENPNTRLGLSNFYTLCPKNFKKGKKRVNMCPVCAKGEANTKKIKRMGPSHDTKAAIKLQRNVEHLDGDTCAIVMDFKENFRVGGGPVEIGSAFYSKSQISDLGFAAVYKDPEGDIKYKYFNYLSKVLSHDAKYVSECLSDLFNNEFFCRFNRIHLWSDSGPHFRSQELLYSVFVDLISHTDIVFTPNYFCEYHGKSIVDGHFGCLSRWFSQAAACSRLVYKNSVDVVFRIYLQVIPRDIKCRYLVDGFKAYMSYGMRNDQLVGCPLSTLNPLEYIDLNVKINEKKDTRQTKYSIPQNEVSADDVDPVMGSQSVSTQNSRLTLIGHIFGADSMDVDDCLLWNNGK</sequence>
<evidence type="ECO:0000313" key="3">
    <source>
        <dbReference type="Proteomes" id="UP000245591"/>
    </source>
</evidence>
<dbReference type="AlphaFoldDB" id="A0A2U1JA52"/>
<dbReference type="EMBL" id="MBFU01000116">
    <property type="protein sequence ID" value="PWA01977.1"/>
    <property type="molecule type" value="Genomic_DNA"/>
</dbReference>
<protein>
    <submittedName>
        <fullName evidence="2">Uncharacterized protein</fullName>
    </submittedName>
</protein>